<dbReference type="AlphaFoldDB" id="A0A9R1WZ06"/>
<feature type="region of interest" description="Disordered" evidence="1">
    <location>
        <begin position="1"/>
        <end position="57"/>
    </location>
</feature>
<evidence type="ECO:0000256" key="1">
    <source>
        <dbReference type="SAM" id="MobiDB-lite"/>
    </source>
</evidence>
<organism evidence="2 3">
    <name type="scientific">Lactuca sativa</name>
    <name type="common">Garden lettuce</name>
    <dbReference type="NCBI Taxonomy" id="4236"/>
    <lineage>
        <taxon>Eukaryota</taxon>
        <taxon>Viridiplantae</taxon>
        <taxon>Streptophyta</taxon>
        <taxon>Embryophyta</taxon>
        <taxon>Tracheophyta</taxon>
        <taxon>Spermatophyta</taxon>
        <taxon>Magnoliopsida</taxon>
        <taxon>eudicotyledons</taxon>
        <taxon>Gunneridae</taxon>
        <taxon>Pentapetalae</taxon>
        <taxon>asterids</taxon>
        <taxon>campanulids</taxon>
        <taxon>Asterales</taxon>
        <taxon>Asteraceae</taxon>
        <taxon>Cichorioideae</taxon>
        <taxon>Cichorieae</taxon>
        <taxon>Lactucinae</taxon>
        <taxon>Lactuca</taxon>
    </lineage>
</organism>
<sequence>MTEGKDGTSFGSKRTRNVDGKGRIHIDINDERIDLEDEQPRRNRARKAASNSSSSVHDHFAEKFDRYVQVQERKAVMMTWVEEKIIDMQTLFQTKNDLKILKIKAVNYEGKDLRIFLTMKESV</sequence>
<dbReference type="Proteomes" id="UP000235145">
    <property type="component" value="Unassembled WGS sequence"/>
</dbReference>
<proteinExistence type="predicted"/>
<gene>
    <name evidence="2" type="ORF">LSAT_V11C800403530</name>
</gene>
<accession>A0A9R1WZ06</accession>
<protein>
    <submittedName>
        <fullName evidence="2">Uncharacterized protein</fullName>
    </submittedName>
</protein>
<feature type="compositionally biased region" description="Basic and acidic residues" evidence="1">
    <location>
        <begin position="16"/>
        <end position="32"/>
    </location>
</feature>
<comment type="caution">
    <text evidence="2">The sequence shown here is derived from an EMBL/GenBank/DDBJ whole genome shotgun (WGS) entry which is preliminary data.</text>
</comment>
<name>A0A9R1WZ06_LACSA</name>
<evidence type="ECO:0000313" key="3">
    <source>
        <dbReference type="Proteomes" id="UP000235145"/>
    </source>
</evidence>
<keyword evidence="3" id="KW-1185">Reference proteome</keyword>
<reference evidence="2 3" key="1">
    <citation type="journal article" date="2017" name="Nat. Commun.">
        <title>Genome assembly with in vitro proximity ligation data and whole-genome triplication in lettuce.</title>
        <authorList>
            <person name="Reyes-Chin-Wo S."/>
            <person name="Wang Z."/>
            <person name="Yang X."/>
            <person name="Kozik A."/>
            <person name="Arikit S."/>
            <person name="Song C."/>
            <person name="Xia L."/>
            <person name="Froenicke L."/>
            <person name="Lavelle D.O."/>
            <person name="Truco M.J."/>
            <person name="Xia R."/>
            <person name="Zhu S."/>
            <person name="Xu C."/>
            <person name="Xu H."/>
            <person name="Xu X."/>
            <person name="Cox K."/>
            <person name="Korf I."/>
            <person name="Meyers B.C."/>
            <person name="Michelmore R.W."/>
        </authorList>
    </citation>
    <scope>NUCLEOTIDE SEQUENCE [LARGE SCALE GENOMIC DNA]</scope>
    <source>
        <strain evidence="3">cv. Salinas</strain>
        <tissue evidence="2">Seedlings</tissue>
    </source>
</reference>
<dbReference type="EMBL" id="NBSK02000008">
    <property type="protein sequence ID" value="KAJ0190457.1"/>
    <property type="molecule type" value="Genomic_DNA"/>
</dbReference>
<evidence type="ECO:0000313" key="2">
    <source>
        <dbReference type="EMBL" id="KAJ0190457.1"/>
    </source>
</evidence>